<name>A0A448XP17_9PLAT</name>
<gene>
    <name evidence="1" type="ORF">PXEA_LOCUS34815</name>
</gene>
<protein>
    <submittedName>
        <fullName evidence="1">Uncharacterized protein</fullName>
    </submittedName>
</protein>
<proteinExistence type="predicted"/>
<organism evidence="1 2">
    <name type="scientific">Protopolystoma xenopodis</name>
    <dbReference type="NCBI Taxonomy" id="117903"/>
    <lineage>
        <taxon>Eukaryota</taxon>
        <taxon>Metazoa</taxon>
        <taxon>Spiralia</taxon>
        <taxon>Lophotrochozoa</taxon>
        <taxon>Platyhelminthes</taxon>
        <taxon>Monogenea</taxon>
        <taxon>Polyopisthocotylea</taxon>
        <taxon>Polystomatidea</taxon>
        <taxon>Polystomatidae</taxon>
        <taxon>Protopolystoma</taxon>
    </lineage>
</organism>
<evidence type="ECO:0000313" key="2">
    <source>
        <dbReference type="Proteomes" id="UP000784294"/>
    </source>
</evidence>
<accession>A0A448XP17</accession>
<keyword evidence="2" id="KW-1185">Reference proteome</keyword>
<reference evidence="1" key="1">
    <citation type="submission" date="2018-11" db="EMBL/GenBank/DDBJ databases">
        <authorList>
            <consortium name="Pathogen Informatics"/>
        </authorList>
    </citation>
    <scope>NUCLEOTIDE SEQUENCE</scope>
</reference>
<comment type="caution">
    <text evidence="1">The sequence shown here is derived from an EMBL/GenBank/DDBJ whole genome shotgun (WGS) entry which is preliminary data.</text>
</comment>
<evidence type="ECO:0000313" key="1">
    <source>
        <dbReference type="EMBL" id="VEL41375.1"/>
    </source>
</evidence>
<dbReference type="EMBL" id="CAAALY010269047">
    <property type="protein sequence ID" value="VEL41375.1"/>
    <property type="molecule type" value="Genomic_DNA"/>
</dbReference>
<dbReference type="Proteomes" id="UP000784294">
    <property type="component" value="Unassembled WGS sequence"/>
</dbReference>
<sequence length="128" mass="13905">MVKLTDDADYDAGETSGNVPRSGSNFGLRATYPAFIRVNRICEYMSSMDANTCQGYAINCLGTVVFILSNPVSLLHQSVSICRGRPKHIVLKVTTATPMALPPIEYHSCLKPLIVASEASSIPKQFQP</sequence>
<dbReference type="AlphaFoldDB" id="A0A448XP17"/>